<dbReference type="OMA" id="REETHRC"/>
<feature type="coiled-coil region" evidence="1">
    <location>
        <begin position="40"/>
        <end position="88"/>
    </location>
</feature>
<dbReference type="AlphaFoldDB" id="A0A0N5D8Q6"/>
<dbReference type="STRING" id="103827.A0A0N5D8Q6"/>
<reference evidence="5" key="1">
    <citation type="submission" date="2017-02" db="UniProtKB">
        <authorList>
            <consortium name="WormBaseParasite"/>
        </authorList>
    </citation>
    <scope>IDENTIFICATION</scope>
</reference>
<evidence type="ECO:0000256" key="2">
    <source>
        <dbReference type="SAM" id="MobiDB-lite"/>
    </source>
</evidence>
<gene>
    <name evidence="3" type="ORF">TCLT_LOCUS9486</name>
</gene>
<feature type="coiled-coil region" evidence="1">
    <location>
        <begin position="113"/>
        <end position="140"/>
    </location>
</feature>
<keyword evidence="1" id="KW-0175">Coiled coil</keyword>
<protein>
    <submittedName>
        <fullName evidence="5">Protein Spindly</fullName>
    </submittedName>
</protein>
<proteinExistence type="predicted"/>
<evidence type="ECO:0000313" key="3">
    <source>
        <dbReference type="EMBL" id="VDN07120.1"/>
    </source>
</evidence>
<dbReference type="WBParaSite" id="TCLT_0000949701-mRNA-1">
    <property type="protein sequence ID" value="TCLT_0000949701-mRNA-1"/>
    <property type="gene ID" value="TCLT_0000949701"/>
</dbReference>
<evidence type="ECO:0000256" key="1">
    <source>
        <dbReference type="SAM" id="Coils"/>
    </source>
</evidence>
<name>A0A0N5D8Q6_THECL</name>
<reference evidence="3 4" key="2">
    <citation type="submission" date="2018-11" db="EMBL/GenBank/DDBJ databases">
        <authorList>
            <consortium name="Pathogen Informatics"/>
        </authorList>
    </citation>
    <scope>NUCLEOTIDE SEQUENCE [LARGE SCALE GENOMIC DNA]</scope>
</reference>
<organism evidence="5">
    <name type="scientific">Thelazia callipaeda</name>
    <name type="common">Oriental eyeworm</name>
    <name type="synonym">Parasitic nematode</name>
    <dbReference type="NCBI Taxonomy" id="103827"/>
    <lineage>
        <taxon>Eukaryota</taxon>
        <taxon>Metazoa</taxon>
        <taxon>Ecdysozoa</taxon>
        <taxon>Nematoda</taxon>
        <taxon>Chromadorea</taxon>
        <taxon>Rhabditida</taxon>
        <taxon>Spirurina</taxon>
        <taxon>Spiruromorpha</taxon>
        <taxon>Thelazioidea</taxon>
        <taxon>Thelaziidae</taxon>
        <taxon>Thelazia</taxon>
    </lineage>
</organism>
<feature type="region of interest" description="Disordered" evidence="2">
    <location>
        <begin position="490"/>
        <end position="517"/>
    </location>
</feature>
<evidence type="ECO:0000313" key="4">
    <source>
        <dbReference type="Proteomes" id="UP000276776"/>
    </source>
</evidence>
<feature type="coiled-coil region" evidence="1">
    <location>
        <begin position="353"/>
        <end position="387"/>
    </location>
</feature>
<evidence type="ECO:0000313" key="5">
    <source>
        <dbReference type="WBParaSite" id="TCLT_0000949701-mRNA-1"/>
    </source>
</evidence>
<accession>A0A0N5D8Q6</accession>
<sequence length="563" mass="65268">MEIEVEQLKLKLQESESKQLAIAHLAKEVLDKDKEKDQRLLTLTEENQQLLQDLTRLQALIKSRDEYLADTESEVAKLRSEIAEINSCKSGYLEMEQKLSLLRAEVDEKTGMLLQRQQEVQDLKKILVSKERELQEVSKKPETIVPHTPNKFSESEQTKLKEKMVILYIELESEKIVMAEEISILQEKLLFTNRNLENERSRVEELTTICNGYKHDVDELKVLCNELTSKLENSNKSKMAKKGNSMFFEFVDERVKLEKDLLTLKAQNDFLISQKEANELELNELRHELVLALTSHKDKETLGGDTSTLQSEISRLRTEVMTLNTKLRNRYSENIEESVPNTSRVVDFKEFAFNSLKEEVKVLYGKLEKAEKDRTEYFDKAREYEIRYLDQHRRSRELANLVESMKKRLVLDSKKHSNNAFLTTLKPCREALSEQITSLNEKIADINQIDSGDPAISVMQSSLMYSVSDPKISANPTKEEKIADRKNVSDPIPHGAAVADQNEAPNTTLKPSEEKVSTKKRLKFELRNEESKQISDDNRLDEYIFKRRPERKIIKKVCEANRL</sequence>
<dbReference type="EMBL" id="UYYF01004808">
    <property type="protein sequence ID" value="VDN07120.1"/>
    <property type="molecule type" value="Genomic_DNA"/>
</dbReference>
<dbReference type="OrthoDB" id="5873462at2759"/>
<keyword evidence="4" id="KW-1185">Reference proteome</keyword>
<dbReference type="Proteomes" id="UP000276776">
    <property type="component" value="Unassembled WGS sequence"/>
</dbReference>